<feature type="transmembrane region" description="Helical" evidence="5">
    <location>
        <begin position="351"/>
        <end position="370"/>
    </location>
</feature>
<evidence type="ECO:0000256" key="2">
    <source>
        <dbReference type="ARBA" id="ARBA00022692"/>
    </source>
</evidence>
<evidence type="ECO:0000256" key="5">
    <source>
        <dbReference type="SAM" id="Phobius"/>
    </source>
</evidence>
<name>A0A5J6D163_GRYBI</name>
<dbReference type="AlphaFoldDB" id="A0A5J6D163"/>
<dbReference type="GO" id="GO:0007166">
    <property type="term" value="P:cell surface receptor signaling pathway"/>
    <property type="evidence" value="ECO:0007669"/>
    <property type="project" value="InterPro"/>
</dbReference>
<keyword evidence="3 5" id="KW-1133">Transmembrane helix</keyword>
<protein>
    <submittedName>
        <fullName evidence="8">Mist</fullName>
    </submittedName>
</protein>
<evidence type="ECO:0000256" key="1">
    <source>
        <dbReference type="ARBA" id="ARBA00004141"/>
    </source>
</evidence>
<dbReference type="PROSITE" id="PS50261">
    <property type="entry name" value="G_PROTEIN_RECEP_F2_4"/>
    <property type="match status" value="1"/>
</dbReference>
<keyword evidence="2 5" id="KW-0812">Transmembrane</keyword>
<keyword evidence="4 5" id="KW-0472">Membrane</keyword>
<reference evidence="8" key="1">
    <citation type="submission" date="2019-05" db="EMBL/GenBank/DDBJ databases">
        <title>Fog signaling has diverse roles in epithelial morphogenesis in insects.</title>
        <authorList>
            <person name="Frey N."/>
            <person name="Benton M.A."/>
            <person name="da Fonseca R.N."/>
            <person name="von Levetzow C."/>
            <person name="Stappert D."/>
            <person name="Hakeemi M.S."/>
            <person name="Conrads K.H."/>
            <person name="Pechmann M."/>
            <person name="Panfilio K.A."/>
            <person name="Lynch J.A."/>
            <person name="Roth S."/>
        </authorList>
    </citation>
    <scope>NUCLEOTIDE SEQUENCE</scope>
    <source>
        <tissue evidence="8">Embryos and ovaries</tissue>
    </source>
</reference>
<dbReference type="Gene3D" id="1.20.1070.10">
    <property type="entry name" value="Rhodopsin 7-helix transmembrane proteins"/>
    <property type="match status" value="1"/>
</dbReference>
<feature type="transmembrane region" description="Helical" evidence="5">
    <location>
        <begin position="382"/>
        <end position="405"/>
    </location>
</feature>
<feature type="transmembrane region" description="Helical" evidence="5">
    <location>
        <begin position="315"/>
        <end position="339"/>
    </location>
</feature>
<feature type="domain" description="G-protein coupled receptors family 2 profile 2" evidence="7">
    <location>
        <begin position="312"/>
        <end position="571"/>
    </location>
</feature>
<dbReference type="PANTHER" id="PTHR46953">
    <property type="entry name" value="G-PROTEIN COUPLED RECEPTOR MTH-LIKE 1-RELATED"/>
    <property type="match status" value="1"/>
</dbReference>
<dbReference type="InterPro" id="IPR052808">
    <property type="entry name" value="GPCR_Mth-like"/>
</dbReference>
<dbReference type="SUPFAM" id="SSF81321">
    <property type="entry name" value="Family A G protein-coupled receptor-like"/>
    <property type="match status" value="1"/>
</dbReference>
<organism evidence="8">
    <name type="scientific">Gryllus bimaculatus</name>
    <name type="common">Two-spotted cricket</name>
    <dbReference type="NCBI Taxonomy" id="6999"/>
    <lineage>
        <taxon>Eukaryota</taxon>
        <taxon>Metazoa</taxon>
        <taxon>Ecdysozoa</taxon>
        <taxon>Arthropoda</taxon>
        <taxon>Hexapoda</taxon>
        <taxon>Insecta</taxon>
        <taxon>Pterygota</taxon>
        <taxon>Neoptera</taxon>
        <taxon>Polyneoptera</taxon>
        <taxon>Orthoptera</taxon>
        <taxon>Ensifera</taxon>
        <taxon>Gryllidea</taxon>
        <taxon>Grylloidea</taxon>
        <taxon>Gryllidae</taxon>
        <taxon>Gryllinae</taxon>
        <taxon>Gryllus</taxon>
    </lineage>
</organism>
<feature type="transmembrane region" description="Helical" evidence="5">
    <location>
        <begin position="473"/>
        <end position="500"/>
    </location>
</feature>
<sequence length="626" mass="68401">MCVARWRVWWWCAAVACLAVRGMPADEPGALTVLKCCEEGEELDTTSEYEARCHAVAFDPHDMLHEWRPHVYDPERGHFTREILPQWQLRVGVVRCRRDQGLIRVPVEHENTPSYVLFVNGSVYLTEYSMVVAGAGAYCLDAREVLVCVSQEPEGASAAAASATAATPAPGPVVRKCCPHGATFVRRHNSTACEVAPSPGTGALPAAAVDPRAYALREGFPRCEPGDFVQAGALRPGDAELQKDGSLVLAAAGPSALFPGDFCVERMLVVPGNGSPLAGVDAPPGAFACHARILAGAAAVRPVADPDADDVRFTLYPVGLMLSVFFLAATLAAGCLLPGAHHALHWRCQTAHVACLMVGDLLLAVTQMAGTGVPPELCHATAVAMHFFFMAAFLWLNTMCWNIWWTFRDLHPARLDKSQEVRRLRFCHLYAWGFSFLIAGLGLLFDKLPNSHTGFVRPRFGQQRCWFADDTEIFVYFFVPMGITLTINLILFALTARALTCGLWKQEVVKASTERATLSRVCLKLVVVMGLTWVMDIISWAAGGPNYLWYFTDLVNALQGVFIFAVVGCQQQVWAAVNRLWCWYIPRAGSSATGQHVSTYSQGLPSLGESVTHSHLHKSVPLETMC</sequence>
<dbReference type="InterPro" id="IPR017981">
    <property type="entry name" value="GPCR_2-like_7TM"/>
</dbReference>
<dbReference type="GO" id="GO:0004930">
    <property type="term" value="F:G protein-coupled receptor activity"/>
    <property type="evidence" value="ECO:0007669"/>
    <property type="project" value="InterPro"/>
</dbReference>
<keyword evidence="6" id="KW-0732">Signal</keyword>
<evidence type="ECO:0000259" key="7">
    <source>
        <dbReference type="PROSITE" id="PS50261"/>
    </source>
</evidence>
<proteinExistence type="evidence at transcript level"/>
<dbReference type="CDD" id="cd15039">
    <property type="entry name" value="7tmB3_Methuselah-like"/>
    <property type="match status" value="1"/>
</dbReference>
<dbReference type="EMBL" id="MK962881">
    <property type="protein sequence ID" value="QEQ91226.1"/>
    <property type="molecule type" value="mRNA"/>
</dbReference>
<feature type="transmembrane region" description="Helical" evidence="5">
    <location>
        <begin position="426"/>
        <end position="445"/>
    </location>
</feature>
<feature type="transmembrane region" description="Helical" evidence="5">
    <location>
        <begin position="521"/>
        <end position="541"/>
    </location>
</feature>
<feature type="signal peptide" evidence="6">
    <location>
        <begin position="1"/>
        <end position="25"/>
    </location>
</feature>
<accession>A0A5J6D163</accession>
<dbReference type="InterPro" id="IPR000832">
    <property type="entry name" value="GPCR_2_secretin-like"/>
</dbReference>
<dbReference type="GO" id="GO:0016020">
    <property type="term" value="C:membrane"/>
    <property type="evidence" value="ECO:0007669"/>
    <property type="project" value="UniProtKB-SubCell"/>
</dbReference>
<dbReference type="Pfam" id="PF00002">
    <property type="entry name" value="7tm_2"/>
    <property type="match status" value="1"/>
</dbReference>
<feature type="transmembrane region" description="Helical" evidence="5">
    <location>
        <begin position="547"/>
        <end position="569"/>
    </location>
</feature>
<dbReference type="PANTHER" id="PTHR46953:SF1">
    <property type="entry name" value="G-PROTEIN COUPLED RECEPTOR MTH-LIKE 1-RELATED"/>
    <property type="match status" value="1"/>
</dbReference>
<evidence type="ECO:0000256" key="3">
    <source>
        <dbReference type="ARBA" id="ARBA00022989"/>
    </source>
</evidence>
<evidence type="ECO:0000256" key="6">
    <source>
        <dbReference type="SAM" id="SignalP"/>
    </source>
</evidence>
<comment type="subcellular location">
    <subcellularLocation>
        <location evidence="1">Membrane</location>
        <topology evidence="1">Multi-pass membrane protein</topology>
    </subcellularLocation>
</comment>
<feature type="chain" id="PRO_5023894000" evidence="6">
    <location>
        <begin position="26"/>
        <end position="626"/>
    </location>
</feature>
<evidence type="ECO:0000313" key="8">
    <source>
        <dbReference type="EMBL" id="QEQ91226.1"/>
    </source>
</evidence>
<evidence type="ECO:0000256" key="4">
    <source>
        <dbReference type="ARBA" id="ARBA00023136"/>
    </source>
</evidence>